<accession>A0A4Q7YSP5</accession>
<evidence type="ECO:0000313" key="3">
    <source>
        <dbReference type="Proteomes" id="UP000292958"/>
    </source>
</evidence>
<dbReference type="OrthoDB" id="106269at2"/>
<proteinExistence type="predicted"/>
<name>A0A4Q7YSP5_9BACT</name>
<feature type="region of interest" description="Disordered" evidence="1">
    <location>
        <begin position="1"/>
        <end position="39"/>
    </location>
</feature>
<dbReference type="AlphaFoldDB" id="A0A4Q7YSP5"/>
<organism evidence="2 3">
    <name type="scientific">Edaphobacter modestus</name>
    <dbReference type="NCBI Taxonomy" id="388466"/>
    <lineage>
        <taxon>Bacteria</taxon>
        <taxon>Pseudomonadati</taxon>
        <taxon>Acidobacteriota</taxon>
        <taxon>Terriglobia</taxon>
        <taxon>Terriglobales</taxon>
        <taxon>Acidobacteriaceae</taxon>
        <taxon>Edaphobacter</taxon>
    </lineage>
</organism>
<gene>
    <name evidence="2" type="ORF">BDD14_1383</name>
</gene>
<dbReference type="EMBL" id="SHKW01000001">
    <property type="protein sequence ID" value="RZU39973.1"/>
    <property type="molecule type" value="Genomic_DNA"/>
</dbReference>
<comment type="caution">
    <text evidence="2">The sequence shown here is derived from an EMBL/GenBank/DDBJ whole genome shotgun (WGS) entry which is preliminary data.</text>
</comment>
<protein>
    <submittedName>
        <fullName evidence="2">Uncharacterized protein</fullName>
    </submittedName>
</protein>
<dbReference type="RefSeq" id="WP_130418111.1">
    <property type="nucleotide sequence ID" value="NZ_SHKW01000001.1"/>
</dbReference>
<evidence type="ECO:0000256" key="1">
    <source>
        <dbReference type="SAM" id="MobiDB-lite"/>
    </source>
</evidence>
<evidence type="ECO:0000313" key="2">
    <source>
        <dbReference type="EMBL" id="RZU39973.1"/>
    </source>
</evidence>
<sequence length="424" mass="45304">MAQSPGERVDSSSADTPQSTVSNVDDTTGASREVSSQEPQYAAALNGTGLISMEDVGKRVLLSTTVGGGWDSNPSNATDGGSSGLYSVSPYIGFRGASPKTQYIVQYQPTMLGYMSNLYTRQTLHRTSASFIGNPSERWKWGLNVSGSYGPNGTRLLASQQTVAVGEVPGTGSGSASYLSNAGNITYVVGSIDLSYRKSERDTLVLSGSNSFSSISGFNQQGSVAGGKLSYIRDLSPALSFTSYGQASHFYGDLDCESFGVGGGMRWQPKERTFLSVSGGPQISTHTCSGQQLGFTYSAAFSARVSRKSQFYLLSDYLPTVSYLGPGLWQRSASGGYQYQVTRIGVLGADVGYVGSDTLTAVSSYRGTFWGANYGFRLHHGIAVSYSYRGYITDTGETSYKRNLAQFSITWTHNAGQVFQQSSY</sequence>
<keyword evidence="3" id="KW-1185">Reference proteome</keyword>
<dbReference type="Proteomes" id="UP000292958">
    <property type="component" value="Unassembled WGS sequence"/>
</dbReference>
<reference evidence="2 3" key="1">
    <citation type="submission" date="2019-02" db="EMBL/GenBank/DDBJ databases">
        <title>Genomic Encyclopedia of Archaeal and Bacterial Type Strains, Phase II (KMG-II): from individual species to whole genera.</title>
        <authorList>
            <person name="Goeker M."/>
        </authorList>
    </citation>
    <scope>NUCLEOTIDE SEQUENCE [LARGE SCALE GENOMIC DNA]</scope>
    <source>
        <strain evidence="2 3">DSM 18101</strain>
    </source>
</reference>
<feature type="compositionally biased region" description="Polar residues" evidence="1">
    <location>
        <begin position="11"/>
        <end position="39"/>
    </location>
</feature>